<dbReference type="InterPro" id="IPR044769">
    <property type="entry name" value="PIKfyve_PIPKc"/>
</dbReference>
<dbReference type="EMBL" id="FQNF01000014">
    <property type="protein sequence ID" value="SGZ38905.1"/>
    <property type="molecule type" value="Genomic_DNA"/>
</dbReference>
<feature type="compositionally biased region" description="Basic residues" evidence="11">
    <location>
        <begin position="342"/>
        <end position="353"/>
    </location>
</feature>
<dbReference type="SUPFAM" id="SSF52029">
    <property type="entry name" value="GroEL apical domain-like"/>
    <property type="match status" value="1"/>
</dbReference>
<evidence type="ECO:0000256" key="5">
    <source>
        <dbReference type="ARBA" id="ARBA00022771"/>
    </source>
</evidence>
<dbReference type="GO" id="GO:0008270">
    <property type="term" value="F:zinc ion binding"/>
    <property type="evidence" value="ECO:0007669"/>
    <property type="project" value="UniProtKB-KW"/>
</dbReference>
<evidence type="ECO:0000313" key="14">
    <source>
        <dbReference type="EMBL" id="SGZ38905.1"/>
    </source>
</evidence>
<dbReference type="FunFam" id="3.30.810.10:FF:000001">
    <property type="entry name" value="1-phosphatidylinositol 3-phosphate 5-kinase FAB1"/>
    <property type="match status" value="1"/>
</dbReference>
<dbReference type="InterPro" id="IPR002498">
    <property type="entry name" value="PInositol-4-P-4/5-kinase_core"/>
</dbReference>
<dbReference type="GO" id="GO:0005524">
    <property type="term" value="F:ATP binding"/>
    <property type="evidence" value="ECO:0007669"/>
    <property type="project" value="UniProtKB-UniRule"/>
</dbReference>
<dbReference type="EC" id="2.7.1.150" evidence="1"/>
<dbReference type="InterPro" id="IPR002423">
    <property type="entry name" value="Cpn60/GroEL/TCP-1"/>
</dbReference>
<dbReference type="SMART" id="SM00064">
    <property type="entry name" value="FYVE"/>
    <property type="match status" value="1"/>
</dbReference>
<feature type="compositionally biased region" description="Low complexity" evidence="11">
    <location>
        <begin position="514"/>
        <end position="527"/>
    </location>
</feature>
<dbReference type="PROSITE" id="PS50178">
    <property type="entry name" value="ZF_FYVE"/>
    <property type="match status" value="1"/>
</dbReference>
<evidence type="ECO:0000259" key="12">
    <source>
        <dbReference type="PROSITE" id="PS50178"/>
    </source>
</evidence>
<keyword evidence="7" id="KW-0862">Zinc</keyword>
<dbReference type="Pfam" id="PF01504">
    <property type="entry name" value="PIP5K"/>
    <property type="match status" value="2"/>
</dbReference>
<dbReference type="Gene3D" id="3.30.40.10">
    <property type="entry name" value="Zinc/RING finger domain, C3HC4 (zinc finger)"/>
    <property type="match status" value="1"/>
</dbReference>
<evidence type="ECO:0000313" key="15">
    <source>
        <dbReference type="Proteomes" id="UP000183365"/>
    </source>
</evidence>
<keyword evidence="5 9" id="KW-0863">Zinc-finger</keyword>
<dbReference type="Gene3D" id="3.50.7.10">
    <property type="entry name" value="GroEL"/>
    <property type="match status" value="1"/>
</dbReference>
<keyword evidence="2 10" id="KW-0808">Transferase</keyword>
<feature type="domain" description="FYVE-type" evidence="12">
    <location>
        <begin position="182"/>
        <end position="241"/>
    </location>
</feature>
<dbReference type="InterPro" id="IPR011011">
    <property type="entry name" value="Znf_FYVE_PHD"/>
</dbReference>
<evidence type="ECO:0000256" key="10">
    <source>
        <dbReference type="PROSITE-ProRule" id="PRU00781"/>
    </source>
</evidence>
<dbReference type="InterPro" id="IPR027483">
    <property type="entry name" value="PInositol-4-P-4/5-kinase_C_sf"/>
</dbReference>
<proteinExistence type="predicted"/>
<evidence type="ECO:0000256" key="3">
    <source>
        <dbReference type="ARBA" id="ARBA00022723"/>
    </source>
</evidence>
<gene>
    <name evidence="14" type="ORF">HGUI_01105</name>
</gene>
<feature type="compositionally biased region" description="Polar residues" evidence="11">
    <location>
        <begin position="486"/>
        <end position="513"/>
    </location>
</feature>
<dbReference type="CDD" id="cd17300">
    <property type="entry name" value="PIPKc_PIKfyve"/>
    <property type="match status" value="1"/>
</dbReference>
<dbReference type="GO" id="GO:0010008">
    <property type="term" value="C:endosome membrane"/>
    <property type="evidence" value="ECO:0007669"/>
    <property type="project" value="EnsemblFungi"/>
</dbReference>
<organism evidence="14 15">
    <name type="scientific">Hanseniaspora guilliermondii</name>
    <dbReference type="NCBI Taxonomy" id="56406"/>
    <lineage>
        <taxon>Eukaryota</taxon>
        <taxon>Fungi</taxon>
        <taxon>Dikarya</taxon>
        <taxon>Ascomycota</taxon>
        <taxon>Saccharomycotina</taxon>
        <taxon>Saccharomycetes</taxon>
        <taxon>Saccharomycodales</taxon>
        <taxon>Saccharomycodaceae</taxon>
        <taxon>Hanseniaspora</taxon>
    </lineage>
</organism>
<feature type="compositionally biased region" description="Polar residues" evidence="11">
    <location>
        <begin position="528"/>
        <end position="537"/>
    </location>
</feature>
<accession>A0A1L0CKJ6</accession>
<name>A0A1L0CKJ6_9ASCO</name>
<dbReference type="Gene3D" id="3.30.810.10">
    <property type="entry name" value="2-Layer Sandwich"/>
    <property type="match status" value="1"/>
</dbReference>
<dbReference type="InterPro" id="IPR027409">
    <property type="entry name" value="GroEL-like_apical_dom_sf"/>
</dbReference>
<evidence type="ECO:0000256" key="1">
    <source>
        <dbReference type="ARBA" id="ARBA00012009"/>
    </source>
</evidence>
<dbReference type="PROSITE" id="PS51455">
    <property type="entry name" value="PIPK"/>
    <property type="match status" value="1"/>
</dbReference>
<evidence type="ECO:0000256" key="8">
    <source>
        <dbReference type="ARBA" id="ARBA00022840"/>
    </source>
</evidence>
<dbReference type="InterPro" id="IPR017455">
    <property type="entry name" value="Znf_FYVE-rel"/>
</dbReference>
<keyword evidence="15" id="KW-1185">Reference proteome</keyword>
<evidence type="ECO:0000256" key="7">
    <source>
        <dbReference type="ARBA" id="ARBA00022833"/>
    </source>
</evidence>
<evidence type="ECO:0000259" key="13">
    <source>
        <dbReference type="PROSITE" id="PS51455"/>
    </source>
</evidence>
<dbReference type="InterPro" id="IPR013083">
    <property type="entry name" value="Znf_RING/FYVE/PHD"/>
</dbReference>
<dbReference type="GO" id="GO:0046854">
    <property type="term" value="P:phosphatidylinositol phosphate biosynthetic process"/>
    <property type="evidence" value="ECO:0007669"/>
    <property type="project" value="EnsemblFungi"/>
</dbReference>
<feature type="compositionally biased region" description="Basic and acidic residues" evidence="11">
    <location>
        <begin position="1770"/>
        <end position="1785"/>
    </location>
</feature>
<feature type="region of interest" description="Disordered" evidence="11">
    <location>
        <begin position="1672"/>
        <end position="1698"/>
    </location>
</feature>
<dbReference type="SUPFAM" id="SSF56104">
    <property type="entry name" value="SAICAR synthase-like"/>
    <property type="match status" value="1"/>
</dbReference>
<keyword evidence="8 10" id="KW-0067">ATP-binding</keyword>
<dbReference type="InterPro" id="IPR027484">
    <property type="entry name" value="PInositol-4-P-5-kinase_N"/>
</dbReference>
<reference evidence="15" key="1">
    <citation type="submission" date="2016-11" db="EMBL/GenBank/DDBJ databases">
        <authorList>
            <person name="Guldener U."/>
        </authorList>
    </citation>
    <scope>NUCLEOTIDE SEQUENCE [LARGE SCALE GENOMIC DNA]</scope>
</reference>
<dbReference type="GO" id="GO:0000285">
    <property type="term" value="F:1-phosphatidylinositol-3-phosphate 5-kinase activity"/>
    <property type="evidence" value="ECO:0007669"/>
    <property type="project" value="UniProtKB-EC"/>
</dbReference>
<dbReference type="InterPro" id="IPR000306">
    <property type="entry name" value="Znf_FYVE"/>
</dbReference>
<dbReference type="GO" id="GO:0070772">
    <property type="term" value="C:PAS complex"/>
    <property type="evidence" value="ECO:0007669"/>
    <property type="project" value="EnsemblFungi"/>
</dbReference>
<dbReference type="Pfam" id="PF00118">
    <property type="entry name" value="Cpn60_TCP1"/>
    <property type="match status" value="1"/>
</dbReference>
<keyword evidence="6 10" id="KW-0418">Kinase</keyword>
<dbReference type="Pfam" id="PF01363">
    <property type="entry name" value="FYVE"/>
    <property type="match status" value="1"/>
</dbReference>
<evidence type="ECO:0000256" key="2">
    <source>
        <dbReference type="ARBA" id="ARBA00022679"/>
    </source>
</evidence>
<dbReference type="VEuPathDB" id="FungiDB:HGUI_01105"/>
<sequence>MESANIDTSIKTPVRETHIDTNANNITPPNVYKNTDTIDKLLNDDLNTETAKNMIKNSSAEMSLKSNIIMESGLKRTDTFGTEMNKKSALHPITAALKSPRDIRHEPTKDKFHNTVSVPIKKGHSRKKSVDSNEDMQSMYSVSSSITASFSKNFLSGFYKNKIKRRRKGQIVLLSEKYWMKDENCKECFYCAKTFHAFRRKHHCRLCGQIFCSSCAFLIPGEKFGYEHKLRFCKICIEHLENDLDSSEDDDYNSFANETIEHDDDEYDTTDFKDDPSTYNNGNSSMLASDIDQDFISKNTADMASIFGEDDAKFLTESFNPPKLTIPARRTGESLSIETSHMRPRSQSHHFHTPVKETKRGSVSYSSNLLNSTKDKVKTPTHKNKLINRVNYGSNMAHVALMNQAKNNQLTTSYNNTAGNTLSSLSIDTPKSNDKPSGYITQLLSPLGNFQSNKNKNLESKSHSSKHYLSQSQIFPENEVYWQNKNNSATHNGLSNSKSNLSPHTTDHNSTSNKRLLSVKSESSLSKTPTIGSENKQDLKNNQLNRNIKSIYSSAYNDHENLKGDYINDISNKRHFSPPANNLYFGEDNKLKHDVGATQKIYQTISKTFTPTSSFINRSISFKDGANTLVKTKKSGNDLVHNIHQISDVGSSEDDEEDEASMSIFAALNNKADGYLSDQQSNKVNFDFTNMEENIMNKNAIDSKKTLNFNFDQHLHSNGLNHSIFRNRQDTNAYKRAEQSLQRMRSRKRSRPKISFSTVSSSTGGYLSSNIFLQNNTKSQSTLPLLPSSTVDLNKPSTASLQPTKINASGTTSHSVIDASKSEVLQSTPTIEDYISDTSETLLFHLRQIVNQTLLDQGVEEYLIKKWTFLIEDLVICYDRIKIHTKLSDSLDYRQYIKIKRISGGRIEDSKFVNGLIFSKNLPLRNMPKNIFKPRILLLMFPISYEKTQDKILSVDVLLTQELQYLKSLVSRILALEPDLVFVSDNVSGHALEMLEEAGIACMFNMKPQVIEKISKFCEADVVNSVDKLVVNVKLGTCQEFSVKTYKYGNVLKTYTMLTGCNPANGGTVLLRGLDDKGLRKIKNATEFITYVILSLRFESCFLKDSFINININDYKSSLVNREIQDSDSAGSEFIRILNKRLMSTSPCVTFPMPFLLKRTRYLQEKIQRISSLKQDINVYTDEEFEKFYHEKPFLLEIKEKGKLSNLDLRYYTQLILDKKLESLRDKLNNKIRQWNIFSSLNDNLLSIGTHQSISLLHSMVSYNTGTPCIGPIMISIEYYWDNDVTIGQFIENVVNTVDYSCTSGCGGLFIDHYRTYVHGTAKVDVIVERLPSKVPSLKNIILMWAYCKQCKVSTPVLKMDSDTWNFSFGKYMELFFWGNTIHKANIQGCTHDVFKDQIKYFGYNDIVIRLEWSSVEVHSLVTPKQHISWQPQKDIIIKLDLLNSIIDQVHLLYNSIVTRLRRVKLDSSIESLNVEGKAKSIELQQSCINEKEIFLKYANEVYMNTPGTDHLSLNAVVSRLYDKSLTWMKTVSDFEKKYLPSERDIARITSNQLKKLFLDNTESQGNSKMDTVNELDEQISDGAIEMTPDEHTSLEPLISTQTNLTPGKPNSNLDNIKSNSFELDGLSRPQTPGISSFNENMDNNILSRHLRTMSQSNGNNNREFLLKSLSDRNQGTHMDTNDVNDEDTTKLGNHDTEDGKVDKLTSYFNNLYFDNLSREFEHQREQERADFQRKYHYSNKPAKIQDSKPKVEVFQNVEDAVAENITYNKRSDEDDVSKDTRNERDDTEFDSIEPSESVTTNKDQEIMLEDWEDGEELRADELARHLDENNPRISLIKDGDEVDTSDDETIKKKQQEKGSLLQLLKNFWADRSSALWEPLHSPLLPNEHIFDNNLVIIREDEPSSIISFCLNSKEYFKKMEQTYLDYVTSIGLDTTAIEDEIIKFQNEEMILEEGNDDGIENLKSKPEYIKKVMENSQLIEAMMNKPTPIHLRYQVEDENVVMACKIFFADQFDALRRAYGIINPLEFIQSLSRCVKWDSSGGKSGSVFLKTLDDRFVLKELSHSEIDAFVQFAPNYFKYMSESIYQKLPTAIAKIVGFFQIQLKNVDTGKTVKFDCIITENLFYGKSNVRIFDLKGSMRNRHVQQTGKENEVLLDENMVEYIYESPIFVREYDKKLLRASVWNDTLFLSKMNVMDYSLVIGIDNHNRKLIVGIIDCIRTFTWDKKLESWVKEKGLVGGGNKEPTVVTPKQYKNRFREAMERYILMVPDPWSKSENTK</sequence>
<feature type="region of interest" description="Disordered" evidence="11">
    <location>
        <begin position="486"/>
        <end position="537"/>
    </location>
</feature>
<dbReference type="Proteomes" id="UP000183365">
    <property type="component" value="Unassembled WGS sequence"/>
</dbReference>
<feature type="domain" description="PIPK" evidence="13">
    <location>
        <begin position="1942"/>
        <end position="2264"/>
    </location>
</feature>
<evidence type="ECO:0000256" key="9">
    <source>
        <dbReference type="PROSITE-ProRule" id="PRU00091"/>
    </source>
</evidence>
<dbReference type="GO" id="GO:0032266">
    <property type="term" value="F:phosphatidylinositol-3-phosphate binding"/>
    <property type="evidence" value="ECO:0007669"/>
    <property type="project" value="EnsemblFungi"/>
</dbReference>
<dbReference type="Gene3D" id="3.30.800.10">
    <property type="entry name" value="Phosphatidylinositol Phosphate Kinase II Beta"/>
    <property type="match status" value="1"/>
</dbReference>
<dbReference type="FunFam" id="3.50.7.10:FF:000007">
    <property type="entry name" value="1-phosphatidylinositol 3-phosphate 5-kinase isoform X1"/>
    <property type="match status" value="1"/>
</dbReference>
<protein>
    <recommendedName>
        <fullName evidence="1">1-phosphatidylinositol-3-phosphate 5-kinase</fullName>
        <ecNumber evidence="1">2.7.1.150</ecNumber>
    </recommendedName>
</protein>
<feature type="region of interest" description="Disordered" evidence="11">
    <location>
        <begin position="1767"/>
        <end position="1801"/>
    </location>
</feature>
<evidence type="ECO:0000256" key="11">
    <source>
        <dbReference type="SAM" id="MobiDB-lite"/>
    </source>
</evidence>
<dbReference type="SMART" id="SM00330">
    <property type="entry name" value="PIPKc"/>
    <property type="match status" value="1"/>
</dbReference>
<dbReference type="OrthoDB" id="158357at2759"/>
<dbReference type="PANTHER" id="PTHR45748:SF7">
    <property type="entry name" value="1-PHOSPHATIDYLINOSITOL 3-PHOSPHATE 5-KINASE-RELATED"/>
    <property type="match status" value="1"/>
</dbReference>
<dbReference type="SUPFAM" id="SSF57903">
    <property type="entry name" value="FYVE/PHD zinc finger"/>
    <property type="match status" value="1"/>
</dbReference>
<dbReference type="PANTHER" id="PTHR45748">
    <property type="entry name" value="1-PHOSPHATIDYLINOSITOL 3-PHOSPHATE 5-KINASE-RELATED"/>
    <property type="match status" value="1"/>
</dbReference>
<evidence type="ECO:0000256" key="6">
    <source>
        <dbReference type="ARBA" id="ARBA00022777"/>
    </source>
</evidence>
<evidence type="ECO:0000256" key="4">
    <source>
        <dbReference type="ARBA" id="ARBA00022741"/>
    </source>
</evidence>
<feature type="region of interest" description="Disordered" evidence="11">
    <location>
        <begin position="339"/>
        <end position="367"/>
    </location>
</feature>
<feature type="compositionally biased region" description="Basic and acidic residues" evidence="11">
    <location>
        <begin position="1688"/>
        <end position="1698"/>
    </location>
</feature>
<keyword evidence="3" id="KW-0479">Metal-binding</keyword>
<keyword evidence="4 10" id="KW-0547">Nucleotide-binding</keyword>
<dbReference type="GO" id="GO:0000329">
    <property type="term" value="C:fungal-type vacuole membrane"/>
    <property type="evidence" value="ECO:0007669"/>
    <property type="project" value="EnsemblFungi"/>
</dbReference>